<gene>
    <name evidence="3" type="ORF">KJ970_19485</name>
</gene>
<evidence type="ECO:0000259" key="2">
    <source>
        <dbReference type="Pfam" id="PF23988"/>
    </source>
</evidence>
<dbReference type="EMBL" id="JAHJDP010000114">
    <property type="protein sequence ID" value="MBU2693105.1"/>
    <property type="molecule type" value="Genomic_DNA"/>
</dbReference>
<dbReference type="InterPro" id="IPR055733">
    <property type="entry name" value="DUF7309"/>
</dbReference>
<sequence>MVQLLPTPEEWRRLYDAAIRIKNEIPWESIKQTDIFGVQFPETNEIGFVSVTGALGEHFSITVYLGTAGLYGFYDLLQDYMPGNPERLLEIPQLQVSFENRLQLDERDREIIKLLGLKFRGRHAWPMFRSFSPGYFPWFLDMKEVAFLATVLEQTLNVIPRYMKDPSIFPSENDNRHFIRTHTGSQGGPRWRDTLMELPPPEAVTMSIPVDGDLLEEVARIPPIDGILELDLFLFPATIQEESERPYYPYMFLVVDNPSGLVVGSELLKVETTLQDMWCEIPETFIQMISDWGAFPRHLSVKNSFLLDLFMPLMKDLGLAIKQSDEMPLLERAKETLIESLRIGREPV</sequence>
<dbReference type="AlphaFoldDB" id="A0A948RYC5"/>
<dbReference type="InterPro" id="IPR054216">
    <property type="entry name" value="DUF6930"/>
</dbReference>
<dbReference type="Proteomes" id="UP000777784">
    <property type="component" value="Unassembled WGS sequence"/>
</dbReference>
<organism evidence="3 4">
    <name type="scientific">Eiseniibacteriota bacterium</name>
    <dbReference type="NCBI Taxonomy" id="2212470"/>
    <lineage>
        <taxon>Bacteria</taxon>
        <taxon>Candidatus Eiseniibacteriota</taxon>
    </lineage>
</organism>
<reference evidence="3" key="1">
    <citation type="submission" date="2021-05" db="EMBL/GenBank/DDBJ databases">
        <title>Energy efficiency and biological interactions define the core microbiome of deep oligotrophic groundwater.</title>
        <authorList>
            <person name="Mehrshad M."/>
            <person name="Lopez-Fernandez M."/>
            <person name="Bell E."/>
            <person name="Bernier-Latmani R."/>
            <person name="Bertilsson S."/>
            <person name="Dopson M."/>
        </authorList>
    </citation>
    <scope>NUCLEOTIDE SEQUENCE</scope>
    <source>
        <strain evidence="3">Modern_marine.mb.64</strain>
    </source>
</reference>
<dbReference type="Pfam" id="PF23988">
    <property type="entry name" value="DUF7309"/>
    <property type="match status" value="1"/>
</dbReference>
<comment type="caution">
    <text evidence="3">The sequence shown here is derived from an EMBL/GenBank/DDBJ whole genome shotgun (WGS) entry which is preliminary data.</text>
</comment>
<feature type="domain" description="DUF7309" evidence="2">
    <location>
        <begin position="11"/>
        <end position="180"/>
    </location>
</feature>
<protein>
    <submittedName>
        <fullName evidence="3">Uncharacterized protein</fullName>
    </submittedName>
</protein>
<proteinExistence type="predicted"/>
<dbReference type="Pfam" id="PF22007">
    <property type="entry name" value="DUF6930"/>
    <property type="match status" value="1"/>
</dbReference>
<accession>A0A948RYC5</accession>
<feature type="domain" description="DUF6930" evidence="1">
    <location>
        <begin position="215"/>
        <end position="337"/>
    </location>
</feature>
<name>A0A948RYC5_UNCEI</name>
<evidence type="ECO:0000259" key="1">
    <source>
        <dbReference type="Pfam" id="PF22007"/>
    </source>
</evidence>
<evidence type="ECO:0000313" key="3">
    <source>
        <dbReference type="EMBL" id="MBU2693105.1"/>
    </source>
</evidence>
<evidence type="ECO:0000313" key="4">
    <source>
        <dbReference type="Proteomes" id="UP000777784"/>
    </source>
</evidence>